<evidence type="ECO:0000313" key="2">
    <source>
        <dbReference type="EMBL" id="KAJ1087663.1"/>
    </source>
</evidence>
<dbReference type="EMBL" id="JANPWB010000015">
    <property type="protein sequence ID" value="KAJ1087663.1"/>
    <property type="molecule type" value="Genomic_DNA"/>
</dbReference>
<accession>A0AAV7LE57</accession>
<name>A0AAV7LE57_PLEWA</name>
<sequence>MGVRGITGPKKVVVSTDLPAECLLGNNLETSTWAEVELEAHAAMLGIPGHIFALTRAQAMKQKDQGHFEIGTMAQELPNPKDRKGKKMAPTTTSPSSEDSPFEEEESTPLAEPTSEELNAYTAELLGEGGPAREEFCMAQKTCPTLEGLRQQALLQEAGDVSGTHKVYWKDTLFYLEPKEPKPGSTRRLVVPL</sequence>
<evidence type="ECO:0000313" key="3">
    <source>
        <dbReference type="Proteomes" id="UP001066276"/>
    </source>
</evidence>
<comment type="caution">
    <text evidence="2">The sequence shown here is derived from an EMBL/GenBank/DDBJ whole genome shotgun (WGS) entry which is preliminary data.</text>
</comment>
<keyword evidence="3" id="KW-1185">Reference proteome</keyword>
<proteinExistence type="predicted"/>
<gene>
    <name evidence="2" type="ORF">NDU88_000830</name>
</gene>
<dbReference type="Proteomes" id="UP001066276">
    <property type="component" value="Chromosome 11"/>
</dbReference>
<reference evidence="2" key="1">
    <citation type="journal article" date="2022" name="bioRxiv">
        <title>Sequencing and chromosome-scale assembly of the giantPleurodeles waltlgenome.</title>
        <authorList>
            <person name="Brown T."/>
            <person name="Elewa A."/>
            <person name="Iarovenko S."/>
            <person name="Subramanian E."/>
            <person name="Araus A.J."/>
            <person name="Petzold A."/>
            <person name="Susuki M."/>
            <person name="Suzuki K.-i.T."/>
            <person name="Hayashi T."/>
            <person name="Toyoda A."/>
            <person name="Oliveira C."/>
            <person name="Osipova E."/>
            <person name="Leigh N.D."/>
            <person name="Simon A."/>
            <person name="Yun M.H."/>
        </authorList>
    </citation>
    <scope>NUCLEOTIDE SEQUENCE</scope>
    <source>
        <strain evidence="2">20211129_DDA</strain>
        <tissue evidence="2">Liver</tissue>
    </source>
</reference>
<dbReference type="AlphaFoldDB" id="A0AAV7LE57"/>
<feature type="compositionally biased region" description="Low complexity" evidence="1">
    <location>
        <begin position="90"/>
        <end position="99"/>
    </location>
</feature>
<protein>
    <submittedName>
        <fullName evidence="2">Uncharacterized protein</fullName>
    </submittedName>
</protein>
<evidence type="ECO:0000256" key="1">
    <source>
        <dbReference type="SAM" id="MobiDB-lite"/>
    </source>
</evidence>
<feature type="region of interest" description="Disordered" evidence="1">
    <location>
        <begin position="74"/>
        <end position="114"/>
    </location>
</feature>
<organism evidence="2 3">
    <name type="scientific">Pleurodeles waltl</name>
    <name type="common">Iberian ribbed newt</name>
    <dbReference type="NCBI Taxonomy" id="8319"/>
    <lineage>
        <taxon>Eukaryota</taxon>
        <taxon>Metazoa</taxon>
        <taxon>Chordata</taxon>
        <taxon>Craniata</taxon>
        <taxon>Vertebrata</taxon>
        <taxon>Euteleostomi</taxon>
        <taxon>Amphibia</taxon>
        <taxon>Batrachia</taxon>
        <taxon>Caudata</taxon>
        <taxon>Salamandroidea</taxon>
        <taxon>Salamandridae</taxon>
        <taxon>Pleurodelinae</taxon>
        <taxon>Pleurodeles</taxon>
    </lineage>
</organism>